<protein>
    <submittedName>
        <fullName evidence="5">Transcriptional regulator</fullName>
    </submittedName>
</protein>
<dbReference type="EMBL" id="CP026100">
    <property type="protein sequence ID" value="AYV46308.1"/>
    <property type="molecule type" value="Genomic_DNA"/>
</dbReference>
<proteinExistence type="predicted"/>
<dbReference type="RefSeq" id="WP_101714415.1">
    <property type="nucleotide sequence ID" value="NZ_CP026100.1"/>
</dbReference>
<keyword evidence="7" id="KW-1185">Reference proteome</keyword>
<gene>
    <name evidence="4" type="ORF">C1707_08590</name>
    <name evidence="5" type="ORF">CFHF_18255</name>
</gene>
<dbReference type="KEGG" id="cfh:C1707_08590"/>
<evidence type="ECO:0000313" key="4">
    <source>
        <dbReference type="EMBL" id="AYV46308.1"/>
    </source>
</evidence>
<dbReference type="PANTHER" id="PTHR30204:SF58">
    <property type="entry name" value="HTH-TYPE TRANSCRIPTIONAL REGULATOR YFMP"/>
    <property type="match status" value="1"/>
</dbReference>
<evidence type="ECO:0000259" key="3">
    <source>
        <dbReference type="PROSITE" id="PS50937"/>
    </source>
</evidence>
<dbReference type="AlphaFoldDB" id="A0A2N5CQG0"/>
<dbReference type="PROSITE" id="PS50937">
    <property type="entry name" value="HTH_MERR_2"/>
    <property type="match status" value="1"/>
</dbReference>
<accession>A0A2N5CQG0</accession>
<evidence type="ECO:0000256" key="2">
    <source>
        <dbReference type="SAM" id="Coils"/>
    </source>
</evidence>
<keyword evidence="1" id="KW-0238">DNA-binding</keyword>
<name>A0A2N5CQG0_9CAUL</name>
<dbReference type="GO" id="GO:0003700">
    <property type="term" value="F:DNA-binding transcription factor activity"/>
    <property type="evidence" value="ECO:0007669"/>
    <property type="project" value="InterPro"/>
</dbReference>
<dbReference type="SMART" id="SM00422">
    <property type="entry name" value="HTH_MERR"/>
    <property type="match status" value="1"/>
</dbReference>
<dbReference type="Gene3D" id="1.10.1660.10">
    <property type="match status" value="1"/>
</dbReference>
<feature type="domain" description="HTH merR-type" evidence="3">
    <location>
        <begin position="24"/>
        <end position="78"/>
    </location>
</feature>
<organism evidence="5 6">
    <name type="scientific">Caulobacter flavus</name>
    <dbReference type="NCBI Taxonomy" id="1679497"/>
    <lineage>
        <taxon>Bacteria</taxon>
        <taxon>Pseudomonadati</taxon>
        <taxon>Pseudomonadota</taxon>
        <taxon>Alphaproteobacteria</taxon>
        <taxon>Caulobacterales</taxon>
        <taxon>Caulobacteraceae</taxon>
        <taxon>Caulobacter</taxon>
    </lineage>
</organism>
<dbReference type="Proteomes" id="UP000234483">
    <property type="component" value="Unassembled WGS sequence"/>
</dbReference>
<dbReference type="CDD" id="cd04776">
    <property type="entry name" value="HTH_GnyR"/>
    <property type="match status" value="1"/>
</dbReference>
<dbReference type="GO" id="GO:0003677">
    <property type="term" value="F:DNA binding"/>
    <property type="evidence" value="ECO:0007669"/>
    <property type="project" value="UniProtKB-KW"/>
</dbReference>
<dbReference type="Pfam" id="PF13411">
    <property type="entry name" value="MerR_1"/>
    <property type="match status" value="1"/>
</dbReference>
<dbReference type="EMBL" id="PJRQ01000039">
    <property type="protein sequence ID" value="PLR10028.1"/>
    <property type="molecule type" value="Genomic_DNA"/>
</dbReference>
<dbReference type="InterPro" id="IPR000551">
    <property type="entry name" value="MerR-type_HTH_dom"/>
</dbReference>
<sequence length="159" mass="18425">MAADLRRPERTFSIRQLCNEFKATPRALRFYEDKGLLTPAREGLNRVYSHKDRVRLQLILRGKRVGLSLSEIRELLDLYDENDDGAAQMARSLKKFRERATALEQQRDDIDGALIELREACDRLEKRLAEIRPDLLPRSADYEQLLRARLDGAEMALGK</sequence>
<evidence type="ECO:0000313" key="5">
    <source>
        <dbReference type="EMBL" id="PLR10028.1"/>
    </source>
</evidence>
<reference evidence="5 6" key="1">
    <citation type="submission" date="2017-12" db="EMBL/GenBank/DDBJ databases">
        <title>The genome sequence of Caulobacter flavus CGMCC1 15093.</title>
        <authorList>
            <person name="Gao J."/>
            <person name="Mao X."/>
            <person name="Sun J."/>
        </authorList>
    </citation>
    <scope>NUCLEOTIDE SEQUENCE [LARGE SCALE GENOMIC DNA]</scope>
    <source>
        <strain evidence="5 6">CGMCC1 15093</strain>
    </source>
</reference>
<reference evidence="4 7" key="2">
    <citation type="submission" date="2018-01" db="EMBL/GenBank/DDBJ databases">
        <title>Complete genome sequence of Caulobacter flavus RHGG3.</title>
        <authorList>
            <person name="Yang E."/>
        </authorList>
    </citation>
    <scope>NUCLEOTIDE SEQUENCE [LARGE SCALE GENOMIC DNA]</scope>
    <source>
        <strain evidence="4 7">RHGG3</strain>
    </source>
</reference>
<dbReference type="SUPFAM" id="SSF46955">
    <property type="entry name" value="Putative DNA-binding domain"/>
    <property type="match status" value="1"/>
</dbReference>
<dbReference type="Proteomes" id="UP000281192">
    <property type="component" value="Chromosome"/>
</dbReference>
<keyword evidence="2" id="KW-0175">Coiled coil</keyword>
<evidence type="ECO:0000313" key="6">
    <source>
        <dbReference type="Proteomes" id="UP000234483"/>
    </source>
</evidence>
<dbReference type="PANTHER" id="PTHR30204">
    <property type="entry name" value="REDOX-CYCLING DRUG-SENSING TRANSCRIPTIONAL ACTIVATOR SOXR"/>
    <property type="match status" value="1"/>
</dbReference>
<dbReference type="InterPro" id="IPR047057">
    <property type="entry name" value="MerR_fam"/>
</dbReference>
<feature type="coiled-coil region" evidence="2">
    <location>
        <begin position="86"/>
        <end position="127"/>
    </location>
</feature>
<evidence type="ECO:0000313" key="7">
    <source>
        <dbReference type="Proteomes" id="UP000281192"/>
    </source>
</evidence>
<evidence type="ECO:0000256" key="1">
    <source>
        <dbReference type="ARBA" id="ARBA00023125"/>
    </source>
</evidence>
<dbReference type="OrthoDB" id="9803659at2"/>
<dbReference type="InterPro" id="IPR009061">
    <property type="entry name" value="DNA-bd_dom_put_sf"/>
</dbReference>